<dbReference type="AlphaFoldDB" id="A0A437M8I8"/>
<gene>
    <name evidence="1" type="ORF">EOD43_08100</name>
</gene>
<evidence type="ECO:0000313" key="2">
    <source>
        <dbReference type="Proteomes" id="UP000282971"/>
    </source>
</evidence>
<dbReference type="EMBL" id="SACN01000001">
    <property type="protein sequence ID" value="RVT93814.1"/>
    <property type="molecule type" value="Genomic_DNA"/>
</dbReference>
<organism evidence="1 2">
    <name type="scientific">Sphingomonas crocodyli</name>
    <dbReference type="NCBI Taxonomy" id="1979270"/>
    <lineage>
        <taxon>Bacteria</taxon>
        <taxon>Pseudomonadati</taxon>
        <taxon>Pseudomonadota</taxon>
        <taxon>Alphaproteobacteria</taxon>
        <taxon>Sphingomonadales</taxon>
        <taxon>Sphingomonadaceae</taxon>
        <taxon>Sphingomonas</taxon>
    </lineage>
</organism>
<name>A0A437M8I8_9SPHN</name>
<protein>
    <submittedName>
        <fullName evidence="1">Uncharacterized protein</fullName>
    </submittedName>
</protein>
<accession>A0A437M8I8</accession>
<dbReference type="OrthoDB" id="7519311at2"/>
<dbReference type="Proteomes" id="UP000282971">
    <property type="component" value="Unassembled WGS sequence"/>
</dbReference>
<comment type="caution">
    <text evidence="1">The sequence shown here is derived from an EMBL/GenBank/DDBJ whole genome shotgun (WGS) entry which is preliminary data.</text>
</comment>
<proteinExistence type="predicted"/>
<sequence>MIYGDPGTVIPLGLQPRSEGPFRLSVPDGLSLVRVGRSDRIQQRTASWRFDRDGGGFASDGDAFSAAVPLVVQGGTGPIAGGLMSLARDAFLRTGPLGLTFDDDPKAPGTPLRMRLSFAGIVPLDVGPPLLDIFAWARGRLSLYASNEKGLLSCRVEGKSGANSFSSSIGRNGTTEQLLEVEWTDIPGTSGGRIAFFIDGKPAGGPFPTNLKPHLPPEVQIETNASLGNTRDGAGIRVRRIGIGFDQTVAEPDYRPLDPNLLLSDADLAALAVDARRVATPQPPRTIGYAGLDGQVTTIDVTVGPLAVPAGQAYKAVLVDWSSGQGVPHPNELAMTRIAAQNCQFEDALLGARQAPWIECLPQGPVPNIAGIDYRCEAIRCGDYVQFQFGYDWDATTMPANPFGDPTGKHSYMAPHTWLVQDEAGRTIATIARPDGGPLNGTDIPRIFAGPFDGRGCAKTDKDHRWYPHGTVRSGIIWRSGDPPTHAVADVRATVPLYDQSVPFASHSDYSVNGFDLRIFAGGSGNDGQANGFANCRVMSWEPSDHPMMQREGARTRDPYRASLYSPNSLSANAAVWLRYTPFNVQGRSPTTGPGGTRDDRQIIAEPVARYANDLNATRAHDGRPWRSIALDYLTGYASDPVHAFERGRNVPVYKGNAQRAVVLRNHYYGQGNMGLPATQAWYVQGGRLSDWTAGTSPLRVVVPYAGDAPDAPTFGSFQIDKSHAHQFPGWGSLLFRTPEFAFLGARFWDQNRLYSNDILTIGQWASRDGAWAFMHAALAWKTGSATSTRLYSRAEVLAFVVADFERFHDEHYAATPGFAHPPASIFIDGRFDGTRAVYAAAAHFGPVTADNGDKMIQLDFQIGYWLTALGAGEKLGFHDALRRASAKAGTVLDWLIAAHRRRVVGRINGAPHILHADATPYLTPLWTREMIVAAGGEVARLPQDYAAMQAAFGSSERWDMFVHEGREQSRDGQAMDQLIAAPATLRYLLRQSGEDIDRAMATVAGWRREKIAEELNKGEDAGGGWFLYLQATHNPPTAAQS</sequence>
<evidence type="ECO:0000313" key="1">
    <source>
        <dbReference type="EMBL" id="RVT93814.1"/>
    </source>
</evidence>
<keyword evidence="2" id="KW-1185">Reference proteome</keyword>
<dbReference type="RefSeq" id="WP_127742811.1">
    <property type="nucleotide sequence ID" value="NZ_SACN01000001.1"/>
</dbReference>
<reference evidence="1 2" key="1">
    <citation type="submission" date="2019-01" db="EMBL/GenBank/DDBJ databases">
        <authorList>
            <person name="Chen W.-M."/>
        </authorList>
    </citation>
    <scope>NUCLEOTIDE SEQUENCE [LARGE SCALE GENOMIC DNA]</scope>
    <source>
        <strain evidence="1 2">CCP-7</strain>
    </source>
</reference>